<organism evidence="1 2">
    <name type="scientific">Allacma fusca</name>
    <dbReference type="NCBI Taxonomy" id="39272"/>
    <lineage>
        <taxon>Eukaryota</taxon>
        <taxon>Metazoa</taxon>
        <taxon>Ecdysozoa</taxon>
        <taxon>Arthropoda</taxon>
        <taxon>Hexapoda</taxon>
        <taxon>Collembola</taxon>
        <taxon>Symphypleona</taxon>
        <taxon>Sminthuridae</taxon>
        <taxon>Allacma</taxon>
    </lineage>
</organism>
<reference evidence="1" key="1">
    <citation type="submission" date="2021-06" db="EMBL/GenBank/DDBJ databases">
        <authorList>
            <person name="Hodson N. C."/>
            <person name="Mongue J. A."/>
            <person name="Jaron S. K."/>
        </authorList>
    </citation>
    <scope>NUCLEOTIDE SEQUENCE</scope>
</reference>
<dbReference type="AlphaFoldDB" id="A0A8J2JFQ1"/>
<protein>
    <submittedName>
        <fullName evidence="1">Uncharacterized protein</fullName>
    </submittedName>
</protein>
<dbReference type="Proteomes" id="UP000708208">
    <property type="component" value="Unassembled WGS sequence"/>
</dbReference>
<sequence>MLLQRCCILVIGCFTRIGGTAHRLLSTTKLGIFWFT</sequence>
<keyword evidence="2" id="KW-1185">Reference proteome</keyword>
<comment type="caution">
    <text evidence="1">The sequence shown here is derived from an EMBL/GenBank/DDBJ whole genome shotgun (WGS) entry which is preliminary data.</text>
</comment>
<proteinExistence type="predicted"/>
<feature type="non-terminal residue" evidence="1">
    <location>
        <position position="1"/>
    </location>
</feature>
<evidence type="ECO:0000313" key="2">
    <source>
        <dbReference type="Proteomes" id="UP000708208"/>
    </source>
</evidence>
<gene>
    <name evidence="1" type="ORF">AFUS01_LOCUS5461</name>
</gene>
<evidence type="ECO:0000313" key="1">
    <source>
        <dbReference type="EMBL" id="CAG7715863.1"/>
    </source>
</evidence>
<name>A0A8J2JFQ1_9HEXA</name>
<accession>A0A8J2JFQ1</accession>
<dbReference type="EMBL" id="CAJVCH010034841">
    <property type="protein sequence ID" value="CAG7715863.1"/>
    <property type="molecule type" value="Genomic_DNA"/>
</dbReference>